<dbReference type="SUPFAM" id="SSF51735">
    <property type="entry name" value="NAD(P)-binding Rossmann-fold domains"/>
    <property type="match status" value="1"/>
</dbReference>
<dbReference type="Proteomes" id="UP000030063">
    <property type="component" value="Unassembled WGS sequence"/>
</dbReference>
<dbReference type="PRINTS" id="PR00080">
    <property type="entry name" value="SDRFAMILY"/>
</dbReference>
<comment type="similarity">
    <text evidence="1">Belongs to the short-chain dehydrogenases/reductases (SDR) family.</text>
</comment>
<dbReference type="PANTHER" id="PTHR24321">
    <property type="entry name" value="DEHYDROGENASES, SHORT CHAIN"/>
    <property type="match status" value="1"/>
</dbReference>
<dbReference type="GO" id="GO:0016491">
    <property type="term" value="F:oxidoreductase activity"/>
    <property type="evidence" value="ECO:0007669"/>
    <property type="project" value="UniProtKB-KW"/>
</dbReference>
<evidence type="ECO:0000313" key="3">
    <source>
        <dbReference type="EMBL" id="KFX68023.1"/>
    </source>
</evidence>
<keyword evidence="2" id="KW-0560">Oxidoreductase</keyword>
<dbReference type="NCBIfam" id="NF005559">
    <property type="entry name" value="PRK07231.1"/>
    <property type="match status" value="1"/>
</dbReference>
<dbReference type="STRING" id="1395571.TMS3_0122750"/>
<dbReference type="AlphaFoldDB" id="A0A0A1YG96"/>
<dbReference type="PANTHER" id="PTHR24321:SF11">
    <property type="entry name" value="BLR0893 PROTEIN"/>
    <property type="match status" value="1"/>
</dbReference>
<sequence>MSLSFSGQVALVTGGAAGIGRATALAFANEGLKVVVSDVDAAGGEGTVELIRGTGGDATFVPCDVTQDAQVKALMEAILAAYGRLDYAFNNAGIEIEQGKLADGNETEFDAIMGVNVKGVWLCMKHQIPLLLAQGGGAIVNTASVAGLGAAPKMSIYAASKHAVIGLTKSAAVEYAKKKIRVNAVCPAVIDTAMFRRAYEADPKKGEFAAAMHPVGRIGKVEEIATAVLYLCCDNAAFTTGHALAVDGGATAI</sequence>
<organism evidence="3 4">
    <name type="scientific">Pseudomonas taeanensis MS-3</name>
    <dbReference type="NCBI Taxonomy" id="1395571"/>
    <lineage>
        <taxon>Bacteria</taxon>
        <taxon>Pseudomonadati</taxon>
        <taxon>Pseudomonadota</taxon>
        <taxon>Gammaproteobacteria</taxon>
        <taxon>Pseudomonadales</taxon>
        <taxon>Pseudomonadaceae</taxon>
        <taxon>Pseudomonas</taxon>
    </lineage>
</organism>
<dbReference type="eggNOG" id="COG1028">
    <property type="taxonomic scope" value="Bacteria"/>
</dbReference>
<dbReference type="CDD" id="cd05233">
    <property type="entry name" value="SDR_c"/>
    <property type="match status" value="1"/>
</dbReference>
<dbReference type="EMBL" id="AWSQ01000009">
    <property type="protein sequence ID" value="KFX68023.1"/>
    <property type="molecule type" value="Genomic_DNA"/>
</dbReference>
<dbReference type="InterPro" id="IPR036291">
    <property type="entry name" value="NAD(P)-bd_dom_sf"/>
</dbReference>
<dbReference type="RefSeq" id="WP_025167489.1">
    <property type="nucleotide sequence ID" value="NZ_AWSQ01000009.1"/>
</dbReference>
<accession>A0A0A1YG96</accession>
<dbReference type="Pfam" id="PF13561">
    <property type="entry name" value="adh_short_C2"/>
    <property type="match status" value="1"/>
</dbReference>
<dbReference type="InterPro" id="IPR020904">
    <property type="entry name" value="Sc_DH/Rdtase_CS"/>
</dbReference>
<dbReference type="PROSITE" id="PS00061">
    <property type="entry name" value="ADH_SHORT"/>
    <property type="match status" value="1"/>
</dbReference>
<dbReference type="PRINTS" id="PR00081">
    <property type="entry name" value="GDHRDH"/>
</dbReference>
<dbReference type="OrthoDB" id="7064009at2"/>
<keyword evidence="4" id="KW-1185">Reference proteome</keyword>
<proteinExistence type="inferred from homology"/>
<dbReference type="Gene3D" id="3.40.50.720">
    <property type="entry name" value="NAD(P)-binding Rossmann-like Domain"/>
    <property type="match status" value="1"/>
</dbReference>
<name>A0A0A1YG96_9PSED</name>
<dbReference type="NCBIfam" id="NF004818">
    <property type="entry name" value="PRK06172.1"/>
    <property type="match status" value="1"/>
</dbReference>
<dbReference type="FunFam" id="3.40.50.720:FF:000084">
    <property type="entry name" value="Short-chain dehydrogenase reductase"/>
    <property type="match status" value="1"/>
</dbReference>
<evidence type="ECO:0000256" key="2">
    <source>
        <dbReference type="ARBA" id="ARBA00023002"/>
    </source>
</evidence>
<evidence type="ECO:0000256" key="1">
    <source>
        <dbReference type="ARBA" id="ARBA00006484"/>
    </source>
</evidence>
<gene>
    <name evidence="3" type="ORF">TMS3_0122750</name>
</gene>
<reference evidence="3 4" key="1">
    <citation type="journal article" date="2014" name="Genome Announc.">
        <title>Draft Genome Sequence of Petroleum Oil-Degrading Marine Bacterium Pseudomonas taeanensis Strain MS-3, Isolated from a Crude Oil-Contaminated Seashore.</title>
        <authorList>
            <person name="Lee S.Y."/>
            <person name="Kim S.H."/>
            <person name="Lee D.G."/>
            <person name="Shin S."/>
            <person name="Yun S.H."/>
            <person name="Choi C.W."/>
            <person name="Chung Y.H."/>
            <person name="Choi J.S."/>
            <person name="Kahng H.Y."/>
            <person name="Kim S.I."/>
        </authorList>
    </citation>
    <scope>NUCLEOTIDE SEQUENCE [LARGE SCALE GENOMIC DNA]</scope>
    <source>
        <strain evidence="3 4">MS-3</strain>
    </source>
</reference>
<dbReference type="InterPro" id="IPR002347">
    <property type="entry name" value="SDR_fam"/>
</dbReference>
<protein>
    <submittedName>
        <fullName evidence="3">Short-chain dehydrogenase</fullName>
    </submittedName>
</protein>
<evidence type="ECO:0000313" key="4">
    <source>
        <dbReference type="Proteomes" id="UP000030063"/>
    </source>
</evidence>
<comment type="caution">
    <text evidence="3">The sequence shown here is derived from an EMBL/GenBank/DDBJ whole genome shotgun (WGS) entry which is preliminary data.</text>
</comment>